<feature type="modified residue" description="4-aspartylphosphate" evidence="2">
    <location>
        <position position="59"/>
    </location>
</feature>
<dbReference type="InterPro" id="IPR039420">
    <property type="entry name" value="WalR-like"/>
</dbReference>
<dbReference type="GO" id="GO:0006355">
    <property type="term" value="P:regulation of DNA-templated transcription"/>
    <property type="evidence" value="ECO:0007669"/>
    <property type="project" value="InterPro"/>
</dbReference>
<dbReference type="PROSITE" id="PS50110">
    <property type="entry name" value="RESPONSE_REGULATORY"/>
    <property type="match status" value="1"/>
</dbReference>
<gene>
    <name evidence="5" type="ORF">DFJ75_4326</name>
</gene>
<evidence type="ECO:0000313" key="6">
    <source>
        <dbReference type="Proteomes" id="UP000274762"/>
    </source>
</evidence>
<feature type="domain" description="HTH luxR-type" evidence="3">
    <location>
        <begin position="139"/>
        <end position="204"/>
    </location>
</feature>
<dbReference type="SMART" id="SM00448">
    <property type="entry name" value="REC"/>
    <property type="match status" value="1"/>
</dbReference>
<dbReference type="SUPFAM" id="SSF52172">
    <property type="entry name" value="CheY-like"/>
    <property type="match status" value="1"/>
</dbReference>
<dbReference type="EMBL" id="RBKV01000001">
    <property type="protein sequence ID" value="RKR97455.1"/>
    <property type="molecule type" value="Genomic_DNA"/>
</dbReference>
<protein>
    <submittedName>
        <fullName evidence="5">LuxR family two component transcriptional regulator</fullName>
    </submittedName>
</protein>
<dbReference type="Gene3D" id="3.40.50.2300">
    <property type="match status" value="1"/>
</dbReference>
<dbReference type="PANTHER" id="PTHR43214">
    <property type="entry name" value="TWO-COMPONENT RESPONSE REGULATOR"/>
    <property type="match status" value="1"/>
</dbReference>
<accession>A0A495K9H9</accession>
<dbReference type="AlphaFoldDB" id="A0A495K9H9"/>
<dbReference type="RefSeq" id="WP_245969152.1">
    <property type="nucleotide sequence ID" value="NZ_CBCRXS010000007.1"/>
</dbReference>
<dbReference type="Proteomes" id="UP000274762">
    <property type="component" value="Unassembled WGS sequence"/>
</dbReference>
<feature type="domain" description="Response regulatory" evidence="4">
    <location>
        <begin position="3"/>
        <end position="124"/>
    </location>
</feature>
<evidence type="ECO:0000256" key="2">
    <source>
        <dbReference type="PROSITE-ProRule" id="PRU00169"/>
    </source>
</evidence>
<dbReference type="GO" id="GO:0003677">
    <property type="term" value="F:DNA binding"/>
    <property type="evidence" value="ECO:0007669"/>
    <property type="project" value="UniProtKB-KW"/>
</dbReference>
<dbReference type="PANTHER" id="PTHR43214:SF42">
    <property type="entry name" value="TRANSCRIPTIONAL REGULATORY PROTEIN DESR"/>
    <property type="match status" value="1"/>
</dbReference>
<dbReference type="InterPro" id="IPR016032">
    <property type="entry name" value="Sig_transdc_resp-reg_C-effctor"/>
</dbReference>
<evidence type="ECO:0000259" key="4">
    <source>
        <dbReference type="PROSITE" id="PS50110"/>
    </source>
</evidence>
<dbReference type="GO" id="GO:0000160">
    <property type="term" value="P:phosphorelay signal transduction system"/>
    <property type="evidence" value="ECO:0007669"/>
    <property type="project" value="InterPro"/>
</dbReference>
<dbReference type="Pfam" id="PF00196">
    <property type="entry name" value="GerE"/>
    <property type="match status" value="1"/>
</dbReference>
<reference evidence="5 6" key="1">
    <citation type="submission" date="2018-10" db="EMBL/GenBank/DDBJ databases">
        <title>Sequencing the genomes of 1000 actinobacteria strains.</title>
        <authorList>
            <person name="Klenk H.-P."/>
        </authorList>
    </citation>
    <scope>NUCLEOTIDE SEQUENCE [LARGE SCALE GENOMIC DNA]</scope>
    <source>
        <strain evidence="5 6">DSM 44343</strain>
    </source>
</reference>
<name>A0A495K9H9_WILMA</name>
<dbReference type="SMART" id="SM00421">
    <property type="entry name" value="HTH_LUXR"/>
    <property type="match status" value="1"/>
</dbReference>
<keyword evidence="1" id="KW-0238">DNA-binding</keyword>
<dbReference type="PROSITE" id="PS50043">
    <property type="entry name" value="HTH_LUXR_2"/>
    <property type="match status" value="1"/>
</dbReference>
<dbReference type="CDD" id="cd06170">
    <property type="entry name" value="LuxR_C_like"/>
    <property type="match status" value="1"/>
</dbReference>
<dbReference type="PRINTS" id="PR00038">
    <property type="entry name" value="HTHLUXR"/>
</dbReference>
<keyword evidence="2" id="KW-0597">Phosphoprotein</keyword>
<dbReference type="InterPro" id="IPR011006">
    <property type="entry name" value="CheY-like_superfamily"/>
</dbReference>
<organism evidence="5 6">
    <name type="scientific">Williamsia marianensis</name>
    <dbReference type="NCBI Taxonomy" id="85044"/>
    <lineage>
        <taxon>Bacteria</taxon>
        <taxon>Bacillati</taxon>
        <taxon>Actinomycetota</taxon>
        <taxon>Actinomycetes</taxon>
        <taxon>Mycobacteriales</taxon>
        <taxon>Nocardiaceae</taxon>
        <taxon>Williamsia</taxon>
    </lineage>
</organism>
<evidence type="ECO:0000259" key="3">
    <source>
        <dbReference type="PROSITE" id="PS50043"/>
    </source>
</evidence>
<dbReference type="InterPro" id="IPR000792">
    <property type="entry name" value="Tscrpt_reg_LuxR_C"/>
</dbReference>
<evidence type="ECO:0000313" key="5">
    <source>
        <dbReference type="EMBL" id="RKR97455.1"/>
    </source>
</evidence>
<comment type="caution">
    <text evidence="5">The sequence shown here is derived from an EMBL/GenBank/DDBJ whole genome shotgun (WGS) entry which is preliminary data.</text>
</comment>
<evidence type="ECO:0000256" key="1">
    <source>
        <dbReference type="ARBA" id="ARBA00023125"/>
    </source>
</evidence>
<sequence length="206" mass="21792">MIPVLLADDETLIRTAMAAMLDLEDDLDVVGSVESGEQLLALWRRRITNGDQPAVAVIDLQMPGIDGIDTAAEILTLTPGAGILIVTSHGRPGYLKRALTTGVRGFLPKTTSAATLADVIRAVNNGGRHVDPQLAADAISTGNTVLTAREADVLEFALDGASTEEIAVRAHLSVGTTRNYLSTAMAKLAASNRYEAALKARKYGWI</sequence>
<dbReference type="SUPFAM" id="SSF46894">
    <property type="entry name" value="C-terminal effector domain of the bipartite response regulators"/>
    <property type="match status" value="1"/>
</dbReference>
<proteinExistence type="predicted"/>
<dbReference type="InterPro" id="IPR001789">
    <property type="entry name" value="Sig_transdc_resp-reg_receiver"/>
</dbReference>
<dbReference type="Pfam" id="PF00072">
    <property type="entry name" value="Response_reg"/>
    <property type="match status" value="1"/>
</dbReference>